<dbReference type="VEuPathDB" id="CryptoDB:Vbra_22916"/>
<organism evidence="1 2">
    <name type="scientific">Vitrella brassicaformis (strain CCMP3155)</name>
    <dbReference type="NCBI Taxonomy" id="1169540"/>
    <lineage>
        <taxon>Eukaryota</taxon>
        <taxon>Sar</taxon>
        <taxon>Alveolata</taxon>
        <taxon>Colpodellida</taxon>
        <taxon>Vitrellaceae</taxon>
        <taxon>Vitrella</taxon>
    </lineage>
</organism>
<reference evidence="1 2" key="1">
    <citation type="submission" date="2014-11" db="EMBL/GenBank/DDBJ databases">
        <authorList>
            <person name="Zhu J."/>
            <person name="Qi W."/>
            <person name="Song R."/>
        </authorList>
    </citation>
    <scope>NUCLEOTIDE SEQUENCE [LARGE SCALE GENOMIC DNA]</scope>
</reference>
<sequence>MLVDSNVVRRHYSSSSSWMGRDAAGGGIECPFYLSALQGVYGPSVGLHPNLSLPFNMTLKDGDPIVLWYCNELLSFYNTTSNQTQTLPMKPQQFCAPTMDGKSRCTCQVFPWERTDNRTDMPVCLPLPKELKEKWVSDTSFVQHTRG</sequence>
<dbReference type="EMBL" id="CDMY01000269">
    <property type="protein sequence ID" value="CEL98380.1"/>
    <property type="molecule type" value="Genomic_DNA"/>
</dbReference>
<proteinExistence type="predicted"/>
<dbReference type="Proteomes" id="UP000041254">
    <property type="component" value="Unassembled WGS sequence"/>
</dbReference>
<keyword evidence="2" id="KW-1185">Reference proteome</keyword>
<protein>
    <submittedName>
        <fullName evidence="1">Uncharacterized protein</fullName>
    </submittedName>
</protein>
<name>A0A0G4EN12_VITBC</name>
<gene>
    <name evidence="1" type="ORF">Vbra_22916</name>
</gene>
<evidence type="ECO:0000313" key="1">
    <source>
        <dbReference type="EMBL" id="CEL98380.1"/>
    </source>
</evidence>
<dbReference type="AlphaFoldDB" id="A0A0G4EN12"/>
<evidence type="ECO:0000313" key="2">
    <source>
        <dbReference type="Proteomes" id="UP000041254"/>
    </source>
</evidence>
<dbReference type="InParanoid" id="A0A0G4EN12"/>
<accession>A0A0G4EN12</accession>